<evidence type="ECO:0000259" key="5">
    <source>
        <dbReference type="SMART" id="SM00129"/>
    </source>
</evidence>
<dbReference type="Gene3D" id="3.40.850.10">
    <property type="entry name" value="Kinesin motor domain"/>
    <property type="match status" value="1"/>
</dbReference>
<gene>
    <name evidence="6" type="ORF">AMECASPLE_006292</name>
</gene>
<evidence type="ECO:0000313" key="6">
    <source>
        <dbReference type="EMBL" id="MEQ2282966.1"/>
    </source>
</evidence>
<comment type="caution">
    <text evidence="6">The sequence shown here is derived from an EMBL/GenBank/DDBJ whole genome shotgun (WGS) entry which is preliminary data.</text>
</comment>
<name>A0ABV0XNB6_9TELE</name>
<dbReference type="InterPro" id="IPR027417">
    <property type="entry name" value="P-loop_NTPase"/>
</dbReference>
<dbReference type="InterPro" id="IPR001752">
    <property type="entry name" value="Kinesin_motor_dom"/>
</dbReference>
<dbReference type="PANTHER" id="PTHR40710:SF1">
    <property type="entry name" value="RIKEN CDNA E230025N22 GENE"/>
    <property type="match status" value="1"/>
</dbReference>
<proteinExistence type="predicted"/>
<feature type="coiled-coil region" evidence="3">
    <location>
        <begin position="580"/>
        <end position="618"/>
    </location>
</feature>
<evidence type="ECO:0000256" key="3">
    <source>
        <dbReference type="SAM" id="Coils"/>
    </source>
</evidence>
<dbReference type="Proteomes" id="UP001469553">
    <property type="component" value="Unassembled WGS sequence"/>
</dbReference>
<dbReference type="SMART" id="SM00129">
    <property type="entry name" value="KISc"/>
    <property type="match status" value="1"/>
</dbReference>
<organism evidence="6 7">
    <name type="scientific">Ameca splendens</name>
    <dbReference type="NCBI Taxonomy" id="208324"/>
    <lineage>
        <taxon>Eukaryota</taxon>
        <taxon>Metazoa</taxon>
        <taxon>Chordata</taxon>
        <taxon>Craniata</taxon>
        <taxon>Vertebrata</taxon>
        <taxon>Euteleostomi</taxon>
        <taxon>Actinopterygii</taxon>
        <taxon>Neopterygii</taxon>
        <taxon>Teleostei</taxon>
        <taxon>Neoteleostei</taxon>
        <taxon>Acanthomorphata</taxon>
        <taxon>Ovalentaria</taxon>
        <taxon>Atherinomorphae</taxon>
        <taxon>Cyprinodontiformes</taxon>
        <taxon>Goodeidae</taxon>
        <taxon>Ameca</taxon>
    </lineage>
</organism>
<sequence length="695" mass="78435">MLSDCGRKSENLVRTHTCTGRTCKLHAERPPPGSRTQDLYAATQQCYQVHHHAALRQKVAEQSHKLRMATTTINTPTCGAAETVKVGVVLITSPEHADCGAFAVEGCKINHKSATNKEAKSFTFDQVVTADTAESLQSELLQPLTESISSGYNVSLLMCGTPTDMVGALMDKIIPRQVLLNLFSFTTSQETTEYFISVSFLQFYPDGAAVDLVSPNKETLQLVTHPVIGSVVEGLCEVCVYSAEEACDFYETCRETIKTNTEGISSRCSSLFSVTAEWKLHPEQVESDVCRSKLQLFSLAGGASKTDLRGVIPLLKVLDQTLNPPVVSDSLLHALLKDALTGNNRTVLIYCINSQGFLDETQSALHLAQKVRGLVTKPTSVHWNPRSAEQELRESIMELQNVILLGESEVHNIYKLAQLTQSLKIVKNQSWEKRREESEKIKFKIKKSSISSQQFSVDCLDHKERSETAKFLQEKLRQEMEEHIREGKGSAEKVQERVTRIQQLKEALREEILKNETVPGKSQLSQQSEYNEAQERRRQLKEDHTRLIQEEVAKMERDLAQEQPPTESPQRELLVLSRERQVLVMHIEALRAEAQQAESDLQDQHHRHQTELRCLREESLQVFRVFRQVSEEQRKISEGRYRSVLLEAVQDAIYLSAQNQQLQAENKQLRKALGEIKDALAVRGDPVADLINQQQ</sequence>
<keyword evidence="3" id="KW-0175">Coiled coil</keyword>
<feature type="coiled-coil region" evidence="3">
    <location>
        <begin position="652"/>
        <end position="679"/>
    </location>
</feature>
<dbReference type="PANTHER" id="PTHR40710">
    <property type="entry name" value="RIKEN CDNA E230025N22 GENE"/>
    <property type="match status" value="1"/>
</dbReference>
<reference evidence="6 7" key="1">
    <citation type="submission" date="2021-06" db="EMBL/GenBank/DDBJ databases">
        <authorList>
            <person name="Palmer J.M."/>
        </authorList>
    </citation>
    <scope>NUCLEOTIDE SEQUENCE [LARGE SCALE GENOMIC DNA]</scope>
    <source>
        <strain evidence="6 7">AS_MEX2019</strain>
        <tissue evidence="6">Muscle</tissue>
    </source>
</reference>
<keyword evidence="1" id="KW-0547">Nucleotide-binding</keyword>
<dbReference type="SUPFAM" id="SSF52540">
    <property type="entry name" value="P-loop containing nucleoside triphosphate hydrolases"/>
    <property type="match status" value="1"/>
</dbReference>
<evidence type="ECO:0000256" key="1">
    <source>
        <dbReference type="ARBA" id="ARBA00022741"/>
    </source>
</evidence>
<feature type="compositionally biased region" description="Polar residues" evidence="4">
    <location>
        <begin position="520"/>
        <end position="531"/>
    </location>
</feature>
<protein>
    <recommendedName>
        <fullName evidence="5">Kinesin motor domain-containing protein</fullName>
    </recommendedName>
</protein>
<evidence type="ECO:0000256" key="2">
    <source>
        <dbReference type="ARBA" id="ARBA00022840"/>
    </source>
</evidence>
<keyword evidence="7" id="KW-1185">Reference proteome</keyword>
<feature type="region of interest" description="Disordered" evidence="4">
    <location>
        <begin position="514"/>
        <end position="540"/>
    </location>
</feature>
<accession>A0ABV0XNB6</accession>
<evidence type="ECO:0000313" key="7">
    <source>
        <dbReference type="Proteomes" id="UP001469553"/>
    </source>
</evidence>
<feature type="domain" description="Kinesin motor" evidence="5">
    <location>
        <begin position="81"/>
        <end position="382"/>
    </location>
</feature>
<dbReference type="InterPro" id="IPR036961">
    <property type="entry name" value="Kinesin_motor_dom_sf"/>
</dbReference>
<dbReference type="Pfam" id="PF00225">
    <property type="entry name" value="Kinesin"/>
    <property type="match status" value="1"/>
</dbReference>
<evidence type="ECO:0000256" key="4">
    <source>
        <dbReference type="SAM" id="MobiDB-lite"/>
    </source>
</evidence>
<keyword evidence="2" id="KW-0067">ATP-binding</keyword>
<dbReference type="EMBL" id="JAHRIP010009705">
    <property type="protein sequence ID" value="MEQ2282966.1"/>
    <property type="molecule type" value="Genomic_DNA"/>
</dbReference>